<dbReference type="STRING" id="1569628.A0A316UUP7"/>
<dbReference type="Pfam" id="PF01502">
    <property type="entry name" value="PRA-CH"/>
    <property type="match status" value="1"/>
</dbReference>
<evidence type="ECO:0000256" key="8">
    <source>
        <dbReference type="ARBA" id="ARBA00012414"/>
    </source>
</evidence>
<dbReference type="Pfam" id="PF00815">
    <property type="entry name" value="Histidinol_dh"/>
    <property type="match status" value="1"/>
</dbReference>
<evidence type="ECO:0000256" key="2">
    <source>
        <dbReference type="ARBA" id="ARBA00001460"/>
    </source>
</evidence>
<evidence type="ECO:0000256" key="21">
    <source>
        <dbReference type="ARBA" id="ARBA00023268"/>
    </source>
</evidence>
<dbReference type="GO" id="GO:0005524">
    <property type="term" value="F:ATP binding"/>
    <property type="evidence" value="ECO:0007669"/>
    <property type="project" value="UniProtKB-KW"/>
</dbReference>
<dbReference type="UniPathway" id="UPA00031">
    <property type="reaction ID" value="UER00007"/>
</dbReference>
<dbReference type="SUPFAM" id="SSF141734">
    <property type="entry name" value="HisI-like"/>
    <property type="match status" value="1"/>
</dbReference>
<dbReference type="InterPro" id="IPR001692">
    <property type="entry name" value="Histidinol_DH_CS"/>
</dbReference>
<dbReference type="InterPro" id="IPR021130">
    <property type="entry name" value="PRib-ATP_PPHydrolase-like"/>
</dbReference>
<gene>
    <name evidence="25" type="ORF">BDZ90DRAFT_231814</name>
</gene>
<keyword evidence="19" id="KW-0520">NAD</keyword>
<dbReference type="GO" id="GO:0051287">
    <property type="term" value="F:NAD binding"/>
    <property type="evidence" value="ECO:0007669"/>
    <property type="project" value="InterPro"/>
</dbReference>
<evidence type="ECO:0000256" key="19">
    <source>
        <dbReference type="ARBA" id="ARBA00023027"/>
    </source>
</evidence>
<reference evidence="25 26" key="1">
    <citation type="journal article" date="2018" name="Mol. Biol. Evol.">
        <title>Broad Genomic Sampling Reveals a Smut Pathogenic Ancestry of the Fungal Clade Ustilaginomycotina.</title>
        <authorList>
            <person name="Kijpornyongpan T."/>
            <person name="Mondo S.J."/>
            <person name="Barry K."/>
            <person name="Sandor L."/>
            <person name="Lee J."/>
            <person name="Lipzen A."/>
            <person name="Pangilinan J."/>
            <person name="LaButti K."/>
            <person name="Hainaut M."/>
            <person name="Henrissat B."/>
            <person name="Grigoriev I.V."/>
            <person name="Spatafora J.W."/>
            <person name="Aime M.C."/>
        </authorList>
    </citation>
    <scope>NUCLEOTIDE SEQUENCE [LARGE SCALE GENOMIC DNA]</scope>
    <source>
        <strain evidence="25 26">MCA 5214</strain>
    </source>
</reference>
<evidence type="ECO:0000256" key="20">
    <source>
        <dbReference type="ARBA" id="ARBA00023102"/>
    </source>
</evidence>
<dbReference type="InterPro" id="IPR002496">
    <property type="entry name" value="PRib_AMP_CycHydrolase_dom"/>
</dbReference>
<keyword evidence="21" id="KW-0511">Multifunctional enzyme</keyword>
<dbReference type="GO" id="GO:0004399">
    <property type="term" value="F:histidinol dehydrogenase activity"/>
    <property type="evidence" value="ECO:0007669"/>
    <property type="project" value="UniProtKB-EC"/>
</dbReference>
<dbReference type="FunFam" id="3.40.50.1980:FF:000001">
    <property type="entry name" value="Histidinol dehydrogenase"/>
    <property type="match status" value="1"/>
</dbReference>
<dbReference type="InterPro" id="IPR016298">
    <property type="entry name" value="Histidine_synth_trifunct"/>
</dbReference>
<comment type="catalytic activity">
    <reaction evidence="2">
        <text>1-(5-phospho-beta-D-ribosyl)-ATP + H2O = 1-(5-phospho-beta-D-ribosyl)-5'-AMP + diphosphate + H(+)</text>
        <dbReference type="Rhea" id="RHEA:22828"/>
        <dbReference type="ChEBI" id="CHEBI:15377"/>
        <dbReference type="ChEBI" id="CHEBI:15378"/>
        <dbReference type="ChEBI" id="CHEBI:33019"/>
        <dbReference type="ChEBI" id="CHEBI:59457"/>
        <dbReference type="ChEBI" id="CHEBI:73183"/>
        <dbReference type="EC" id="3.6.1.31"/>
    </reaction>
</comment>
<evidence type="ECO:0000256" key="5">
    <source>
        <dbReference type="ARBA" id="ARBA00005169"/>
    </source>
</evidence>
<proteinExistence type="inferred from homology"/>
<dbReference type="EC" id="3.5.4.19" evidence="9"/>
<dbReference type="InterPro" id="IPR016161">
    <property type="entry name" value="Ald_DH/histidinol_DH"/>
</dbReference>
<comment type="pathway">
    <text evidence="4">Amino-acid biosynthesis; L-histidine biosynthesis; L-histidine from 5-phospho-alpha-D-ribose 1-diphosphate: step 9/9.</text>
</comment>
<evidence type="ECO:0000256" key="16">
    <source>
        <dbReference type="ARBA" id="ARBA00022833"/>
    </source>
</evidence>
<dbReference type="FunFam" id="1.10.287.1080:FF:000002">
    <property type="entry name" value="Histidine biosynthesis bifunctional protein HisIE"/>
    <property type="match status" value="1"/>
</dbReference>
<evidence type="ECO:0000256" key="4">
    <source>
        <dbReference type="ARBA" id="ARBA00004940"/>
    </source>
</evidence>
<keyword evidence="13" id="KW-0479">Metal-binding</keyword>
<dbReference type="OrthoDB" id="1703565at2759"/>
<dbReference type="PRINTS" id="PR00083">
    <property type="entry name" value="HOLDHDRGNASE"/>
</dbReference>
<dbReference type="CDD" id="cd06572">
    <property type="entry name" value="Histidinol_dh"/>
    <property type="match status" value="1"/>
</dbReference>
<dbReference type="NCBIfam" id="TIGR03188">
    <property type="entry name" value="histidine_hisI"/>
    <property type="match status" value="1"/>
</dbReference>
<dbReference type="NCBIfam" id="TIGR00069">
    <property type="entry name" value="hisD"/>
    <property type="match status" value="1"/>
</dbReference>
<keyword evidence="16" id="KW-0862">Zinc</keyword>
<dbReference type="Gene3D" id="3.40.50.1980">
    <property type="entry name" value="Nitrogenase molybdenum iron protein domain"/>
    <property type="match status" value="2"/>
</dbReference>
<evidence type="ECO:0000256" key="22">
    <source>
        <dbReference type="ARBA" id="ARBA00049489"/>
    </source>
</evidence>
<feature type="region of interest" description="Disordered" evidence="23">
    <location>
        <begin position="405"/>
        <end position="438"/>
    </location>
</feature>
<name>A0A316UUP7_9BASI</name>
<evidence type="ECO:0000256" key="12">
    <source>
        <dbReference type="ARBA" id="ARBA00022605"/>
    </source>
</evidence>
<dbReference type="FunFam" id="3.40.50.1980:FF:000002">
    <property type="entry name" value="Histidinol dehydrogenase, chloroplastic"/>
    <property type="match status" value="1"/>
</dbReference>
<dbReference type="Gene3D" id="1.10.287.1080">
    <property type="entry name" value="MazG-like"/>
    <property type="match status" value="1"/>
</dbReference>
<dbReference type="EC" id="3.6.1.31" evidence="8"/>
<dbReference type="SUPFAM" id="SSF101386">
    <property type="entry name" value="all-alpha NTP pyrophosphatases"/>
    <property type="match status" value="1"/>
</dbReference>
<comment type="similarity">
    <text evidence="7">In the C-terminal section; belongs to the histidinol dehydrogenase family.</text>
</comment>
<comment type="pathway">
    <text evidence="5">Amino-acid biosynthesis; L-histidine biosynthesis; L-histidine from 5-phospho-alpha-D-ribose 1-diphosphate: step 3/9.</text>
</comment>
<comment type="pathway">
    <text evidence="6">Amino-acid biosynthesis; L-histidine biosynthesis; L-histidine from 5-phospho-alpha-D-ribose 1-diphosphate: step 2/9.</text>
</comment>
<comment type="catalytic activity">
    <reaction evidence="1">
        <text>1-(5-phospho-beta-D-ribosyl)-5'-AMP + H2O = 1-(5-phospho-beta-D-ribosyl)-5-[(5-phospho-beta-D-ribosylamino)methylideneamino]imidazole-4-carboxamide</text>
        <dbReference type="Rhea" id="RHEA:20049"/>
        <dbReference type="ChEBI" id="CHEBI:15377"/>
        <dbReference type="ChEBI" id="CHEBI:58435"/>
        <dbReference type="ChEBI" id="CHEBI:59457"/>
        <dbReference type="EC" id="3.5.4.19"/>
    </reaction>
</comment>
<dbReference type="HAMAP" id="MF_01024">
    <property type="entry name" value="HisD"/>
    <property type="match status" value="1"/>
</dbReference>
<dbReference type="GO" id="GO:0004636">
    <property type="term" value="F:phosphoribosyl-ATP diphosphatase activity"/>
    <property type="evidence" value="ECO:0007669"/>
    <property type="project" value="UniProtKB-EC"/>
</dbReference>
<feature type="compositionally biased region" description="Low complexity" evidence="23">
    <location>
        <begin position="419"/>
        <end position="438"/>
    </location>
</feature>
<dbReference type="Proteomes" id="UP000245884">
    <property type="component" value="Unassembled WGS sequence"/>
</dbReference>
<keyword evidence="12" id="KW-0028">Amino-acid biosynthesis</keyword>
<dbReference type="GO" id="GO:0004635">
    <property type="term" value="F:phosphoribosyl-AMP cyclohydrolase activity"/>
    <property type="evidence" value="ECO:0007669"/>
    <property type="project" value="UniProtKB-EC"/>
</dbReference>
<evidence type="ECO:0000256" key="13">
    <source>
        <dbReference type="ARBA" id="ARBA00022723"/>
    </source>
</evidence>
<dbReference type="InterPro" id="IPR012131">
    <property type="entry name" value="Hstdl_DH"/>
</dbReference>
<evidence type="ECO:0000256" key="9">
    <source>
        <dbReference type="ARBA" id="ARBA00012721"/>
    </source>
</evidence>
<dbReference type="Gene3D" id="1.20.5.1300">
    <property type="match status" value="1"/>
</dbReference>
<dbReference type="PROSITE" id="PS00611">
    <property type="entry name" value="HISOL_DEHYDROGENASE"/>
    <property type="match status" value="1"/>
</dbReference>
<keyword evidence="20" id="KW-0368">Histidine biosynthesis</keyword>
<evidence type="ECO:0000256" key="23">
    <source>
        <dbReference type="SAM" id="MobiDB-lite"/>
    </source>
</evidence>
<dbReference type="GeneID" id="37027835"/>
<keyword evidence="14" id="KW-0547">Nucleotide-binding</keyword>
<keyword evidence="18" id="KW-0560">Oxidoreductase</keyword>
<dbReference type="EMBL" id="KZ819666">
    <property type="protein sequence ID" value="PWN28051.1"/>
    <property type="molecule type" value="Genomic_DNA"/>
</dbReference>
<dbReference type="SUPFAM" id="SSF53720">
    <property type="entry name" value="ALDH-like"/>
    <property type="match status" value="1"/>
</dbReference>
<dbReference type="GO" id="GO:0000105">
    <property type="term" value="P:L-histidine biosynthetic process"/>
    <property type="evidence" value="ECO:0007669"/>
    <property type="project" value="UniProtKB-UniPathway"/>
</dbReference>
<evidence type="ECO:0000256" key="6">
    <source>
        <dbReference type="ARBA" id="ARBA00005204"/>
    </source>
</evidence>
<evidence type="ECO:0000256" key="15">
    <source>
        <dbReference type="ARBA" id="ARBA00022801"/>
    </source>
</evidence>
<evidence type="ECO:0000313" key="26">
    <source>
        <dbReference type="Proteomes" id="UP000245884"/>
    </source>
</evidence>
<evidence type="ECO:0000256" key="11">
    <source>
        <dbReference type="ARBA" id="ARBA00017884"/>
    </source>
</evidence>
<feature type="domain" description="Phosphoribosyl-AMP cyclohydrolase" evidence="24">
    <location>
        <begin position="232"/>
        <end position="311"/>
    </location>
</feature>
<evidence type="ECO:0000256" key="18">
    <source>
        <dbReference type="ARBA" id="ARBA00023002"/>
    </source>
</evidence>
<evidence type="ECO:0000256" key="3">
    <source>
        <dbReference type="ARBA" id="ARBA00001947"/>
    </source>
</evidence>
<dbReference type="GO" id="GO:0046872">
    <property type="term" value="F:metal ion binding"/>
    <property type="evidence" value="ECO:0007669"/>
    <property type="project" value="UniProtKB-KW"/>
</dbReference>
<dbReference type="PANTHER" id="PTHR21256:SF2">
    <property type="entry name" value="HISTIDINE BIOSYNTHESIS TRIFUNCTIONAL PROTEIN"/>
    <property type="match status" value="1"/>
</dbReference>
<dbReference type="FunFam" id="1.20.5.1300:FF:000002">
    <property type="entry name" value="Histidinol dehydrogenase, chloroplastic"/>
    <property type="match status" value="1"/>
</dbReference>
<dbReference type="Pfam" id="PF01503">
    <property type="entry name" value="PRA-PH"/>
    <property type="match status" value="1"/>
</dbReference>
<dbReference type="PANTHER" id="PTHR21256">
    <property type="entry name" value="HISTIDINOL DEHYDROGENASE HDH"/>
    <property type="match status" value="1"/>
</dbReference>
<comment type="cofactor">
    <cofactor evidence="3">
        <name>Zn(2+)</name>
        <dbReference type="ChEBI" id="CHEBI:29105"/>
    </cofactor>
</comment>
<organism evidence="25 26">
    <name type="scientific">Jaminaea rosea</name>
    <dbReference type="NCBI Taxonomy" id="1569628"/>
    <lineage>
        <taxon>Eukaryota</taxon>
        <taxon>Fungi</taxon>
        <taxon>Dikarya</taxon>
        <taxon>Basidiomycota</taxon>
        <taxon>Ustilaginomycotina</taxon>
        <taxon>Exobasidiomycetes</taxon>
        <taxon>Microstromatales</taxon>
        <taxon>Microstromatales incertae sedis</taxon>
        <taxon>Jaminaea</taxon>
    </lineage>
</organism>
<dbReference type="GO" id="GO:0005829">
    <property type="term" value="C:cytosol"/>
    <property type="evidence" value="ECO:0007669"/>
    <property type="project" value="TreeGrafter"/>
</dbReference>
<dbReference type="AlphaFoldDB" id="A0A316UUP7"/>
<dbReference type="EC" id="1.1.1.23" evidence="10"/>
<keyword evidence="15" id="KW-0378">Hydrolase</keyword>
<evidence type="ECO:0000259" key="24">
    <source>
        <dbReference type="Pfam" id="PF01502"/>
    </source>
</evidence>
<evidence type="ECO:0000256" key="7">
    <source>
        <dbReference type="ARBA" id="ARBA00008260"/>
    </source>
</evidence>
<accession>A0A316UUP7</accession>
<dbReference type="Gene3D" id="3.10.20.810">
    <property type="entry name" value="Phosphoribosyl-AMP cyclohydrolase"/>
    <property type="match status" value="1"/>
</dbReference>
<dbReference type="InterPro" id="IPR008179">
    <property type="entry name" value="HisE"/>
</dbReference>
<keyword evidence="26" id="KW-1185">Reference proteome</keyword>
<evidence type="ECO:0000256" key="17">
    <source>
        <dbReference type="ARBA" id="ARBA00022840"/>
    </source>
</evidence>
<dbReference type="CDD" id="cd11546">
    <property type="entry name" value="NTP-PPase_His4"/>
    <property type="match status" value="1"/>
</dbReference>
<evidence type="ECO:0000256" key="1">
    <source>
        <dbReference type="ARBA" id="ARBA00000024"/>
    </source>
</evidence>
<evidence type="ECO:0000256" key="14">
    <source>
        <dbReference type="ARBA" id="ARBA00022741"/>
    </source>
</evidence>
<protein>
    <recommendedName>
        <fullName evidence="11">Histidine biosynthesis trifunctional protein</fullName>
        <ecNumber evidence="10">1.1.1.23</ecNumber>
        <ecNumber evidence="9">3.5.4.19</ecNumber>
        <ecNumber evidence="8">3.6.1.31</ecNumber>
    </recommendedName>
</protein>
<evidence type="ECO:0000256" key="10">
    <source>
        <dbReference type="ARBA" id="ARBA00012965"/>
    </source>
</evidence>
<keyword evidence="17" id="KW-0067">ATP-binding</keyword>
<dbReference type="PIRSF" id="PIRSF001257">
    <property type="entry name" value="His_trifunctional"/>
    <property type="match status" value="1"/>
</dbReference>
<dbReference type="RefSeq" id="XP_025362663.1">
    <property type="nucleotide sequence ID" value="XM_025506012.1"/>
</dbReference>
<dbReference type="InterPro" id="IPR038019">
    <property type="entry name" value="PRib_AMP_CycHydrolase_sf"/>
</dbReference>
<comment type="catalytic activity">
    <reaction evidence="22">
        <text>L-histidinol + 2 NAD(+) + H2O = L-histidine + 2 NADH + 3 H(+)</text>
        <dbReference type="Rhea" id="RHEA:20641"/>
        <dbReference type="ChEBI" id="CHEBI:15377"/>
        <dbReference type="ChEBI" id="CHEBI:15378"/>
        <dbReference type="ChEBI" id="CHEBI:57540"/>
        <dbReference type="ChEBI" id="CHEBI:57595"/>
        <dbReference type="ChEBI" id="CHEBI:57699"/>
        <dbReference type="ChEBI" id="CHEBI:57945"/>
        <dbReference type="EC" id="1.1.1.23"/>
    </reaction>
</comment>
<evidence type="ECO:0000313" key="25">
    <source>
        <dbReference type="EMBL" id="PWN28051.1"/>
    </source>
</evidence>
<sequence length="920" mass="96243">MLTLSSPVLPLLDAPDVKAELLAVIGRAAPLLIPSSLVSSLSAEKLSLLSSYLVQADASISSSQAADLLDGGADAIVLSANDASTFLDGEQPLLPLERVVLSLDSTTAASLPAYAEKGLAGVIVTLPEGVAIESSQAGDIVGSFASVMKTKDTGRPVYVAQQGAAAPTPKTSDAARLFSLQSSLIVPTSQLSLDSSRLDFVDAFLSPLQSDRKDGLFPTNVVAAALLTSLGLVYSSRESLRESLLTGSAVYQSRTRGLWRKGASSGATQEVVRIRMDCDADALEFKVRQRKGTTSAAHAGFCHQSTKESCFGPLEGLAKLEATLKSRKESAPKGSYTARIFSDEALLAAKIREEATELVDAKDEDKEHVAFEAADLLYFALARCVRAGVSLEDVERSLDVKAKKVTRRKGDAKPQFTTAPGAAQKADAAGAKPVNGTTAAAPPAAVAASSDPNAPILMQSYIYEDLSTEQRAALLKRPAIKTEATMELVRPILKSVKERGDAAVLELTAKFDRAQLTSTVRRAPYATPDVMAKIKPEVKTAIDRAYANIYKFHHAQKVTGGNKPASAVGASGVAPGTGEGEDDAVLEVETMPGVVCRRFARPIQRVGLYVPGGTAVLPSTALMLGIPAQIAGCPTIVLATPPRPDGSIAPEVLYVADKVGATALLCAGGAQAVGAMAYGTESCPKVDKIFGPGNQFVTAAKMLVQNDVDALVSIDMPAGPSEVLVIADEQSNPDFVASDLLSQAEHGPDSQVVLVGIALTKAKLQAIEASLDKQAKALPRCEIVRRAIEKSVTVVVPDAAKALEWSNAYAPEHLILQCSNPEVIAKGVLNAGSVFIGPWTPESVGDYASGSNHSLPTFGYARQFSGVSTGSFQKHITAQSLTEEGLKGLGPHVVALAECEGLEAHAEAVRIRLAQLKGGK</sequence>